<keyword evidence="2" id="KW-1185">Reference proteome</keyword>
<proteinExistence type="predicted"/>
<dbReference type="Proteomes" id="UP000240653">
    <property type="component" value="Unassembled WGS sequence"/>
</dbReference>
<dbReference type="EMBL" id="PXYL01000003">
    <property type="protein sequence ID" value="PSJ62376.1"/>
    <property type="molecule type" value="Genomic_DNA"/>
</dbReference>
<gene>
    <name evidence="1" type="ORF">C7I85_08795</name>
</gene>
<dbReference type="OrthoDB" id="8085664at2"/>
<comment type="caution">
    <text evidence="1">The sequence shown here is derived from an EMBL/GenBank/DDBJ whole genome shotgun (WGS) entry which is preliminary data.</text>
</comment>
<sequence>MNNIILSFRDRDYVRLAARAAAPVARKRLRTAAAAMAEAHHNELTCRWQRDQLTGRLEGRWSREHRTLSEEGVSCSFGYALAA</sequence>
<accession>A0A2P7SIQ2</accession>
<organism evidence="1 2">
    <name type="scientific">Pseudaminobacter soli</name>
    <name type="common">ex Li et al. 2025</name>
    <dbReference type="NCBI Taxonomy" id="1295366"/>
    <lineage>
        <taxon>Bacteria</taxon>
        <taxon>Pseudomonadati</taxon>
        <taxon>Pseudomonadota</taxon>
        <taxon>Alphaproteobacteria</taxon>
        <taxon>Hyphomicrobiales</taxon>
        <taxon>Phyllobacteriaceae</taxon>
        <taxon>Pseudaminobacter</taxon>
    </lineage>
</organism>
<dbReference type="RefSeq" id="WP_106723560.1">
    <property type="nucleotide sequence ID" value="NZ_PXYL01000003.1"/>
</dbReference>
<name>A0A2P7SIQ2_9HYPH</name>
<evidence type="ECO:0000313" key="2">
    <source>
        <dbReference type="Proteomes" id="UP000240653"/>
    </source>
</evidence>
<protein>
    <submittedName>
        <fullName evidence="1">Uncharacterized protein</fullName>
    </submittedName>
</protein>
<evidence type="ECO:0000313" key="1">
    <source>
        <dbReference type="EMBL" id="PSJ62376.1"/>
    </source>
</evidence>
<reference evidence="1 2" key="1">
    <citation type="submission" date="2018-03" db="EMBL/GenBank/DDBJ databases">
        <title>The draft genome of Mesorhizobium soli JCM 19897.</title>
        <authorList>
            <person name="Li L."/>
            <person name="Liu L."/>
            <person name="Liang L."/>
            <person name="Wang T."/>
            <person name="Zhang X."/>
        </authorList>
    </citation>
    <scope>NUCLEOTIDE SEQUENCE [LARGE SCALE GENOMIC DNA]</scope>
    <source>
        <strain evidence="1 2">JCM 19897</strain>
    </source>
</reference>
<dbReference type="AlphaFoldDB" id="A0A2P7SIQ2"/>